<feature type="transmembrane region" description="Helical" evidence="7">
    <location>
        <begin position="183"/>
        <end position="206"/>
    </location>
</feature>
<feature type="transmembrane region" description="Helical" evidence="7">
    <location>
        <begin position="106"/>
        <end position="126"/>
    </location>
</feature>
<dbReference type="PROSITE" id="PS50928">
    <property type="entry name" value="ABC_TM1"/>
    <property type="match status" value="1"/>
</dbReference>
<organism evidence="9 10">
    <name type="scientific">Ciceribacter naphthalenivorans</name>
    <dbReference type="NCBI Taxonomy" id="1118451"/>
    <lineage>
        <taxon>Bacteria</taxon>
        <taxon>Pseudomonadati</taxon>
        <taxon>Pseudomonadota</taxon>
        <taxon>Alphaproteobacteria</taxon>
        <taxon>Hyphomicrobiales</taxon>
        <taxon>Rhizobiaceae</taxon>
        <taxon>Ciceribacter</taxon>
    </lineage>
</organism>
<dbReference type="OrthoDB" id="258894at2"/>
<dbReference type="EMBL" id="BJZP01000020">
    <property type="protein sequence ID" value="GEO86488.1"/>
    <property type="molecule type" value="Genomic_DNA"/>
</dbReference>
<keyword evidence="6 7" id="KW-0472">Membrane</keyword>
<keyword evidence="4 7" id="KW-0812">Transmembrane</keyword>
<dbReference type="Gene3D" id="1.10.3720.10">
    <property type="entry name" value="MetI-like"/>
    <property type="match status" value="1"/>
</dbReference>
<dbReference type="InterPro" id="IPR035906">
    <property type="entry name" value="MetI-like_sf"/>
</dbReference>
<sequence length="269" mass="28181">MSLIAVRAGRTGRFLWSAWAGLAGLSVFAAAWQLGHEAYGSFILPSPAETLSTMALLLADTQTWWLVGATAGRALMGFGAAATIGTLAGVLAGYHPAVMRLARPQITLMLGVPPIAWIVLLMIWFGNGAGTVTATAAIACLPIVFVGAAEGIAGRDRGLDDMARAAGIDPVTRLIRIALRQMLHALFPALVMALGTAFKAAIMAELLANAGGVGEELAVARANLDVAAALAWILLSVTALISVEYGILQPLRAEFETWREAARPWGVKR</sequence>
<evidence type="ECO:0000256" key="5">
    <source>
        <dbReference type="ARBA" id="ARBA00022989"/>
    </source>
</evidence>
<dbReference type="RefSeq" id="WP_147181427.1">
    <property type="nucleotide sequence ID" value="NZ_BJZP01000020.1"/>
</dbReference>
<feature type="domain" description="ABC transmembrane type-1" evidence="8">
    <location>
        <begin position="67"/>
        <end position="245"/>
    </location>
</feature>
<evidence type="ECO:0000313" key="9">
    <source>
        <dbReference type="EMBL" id="GEO86488.1"/>
    </source>
</evidence>
<reference evidence="9 10" key="1">
    <citation type="submission" date="2019-07" db="EMBL/GenBank/DDBJ databases">
        <title>Whole genome shotgun sequence of Rhizobium naphthalenivorans NBRC 107585.</title>
        <authorList>
            <person name="Hosoyama A."/>
            <person name="Uohara A."/>
            <person name="Ohji S."/>
            <person name="Ichikawa N."/>
        </authorList>
    </citation>
    <scope>NUCLEOTIDE SEQUENCE [LARGE SCALE GENOMIC DNA]</scope>
    <source>
        <strain evidence="9 10">NBRC 107585</strain>
    </source>
</reference>
<evidence type="ECO:0000256" key="4">
    <source>
        <dbReference type="ARBA" id="ARBA00022692"/>
    </source>
</evidence>
<proteinExistence type="inferred from homology"/>
<evidence type="ECO:0000256" key="2">
    <source>
        <dbReference type="ARBA" id="ARBA00022448"/>
    </source>
</evidence>
<dbReference type="GO" id="GO:0005886">
    <property type="term" value="C:plasma membrane"/>
    <property type="evidence" value="ECO:0007669"/>
    <property type="project" value="UniProtKB-SubCell"/>
</dbReference>
<dbReference type="InterPro" id="IPR000515">
    <property type="entry name" value="MetI-like"/>
</dbReference>
<keyword evidence="3" id="KW-1003">Cell membrane</keyword>
<dbReference type="AlphaFoldDB" id="A0A512HM02"/>
<evidence type="ECO:0000256" key="3">
    <source>
        <dbReference type="ARBA" id="ARBA00022475"/>
    </source>
</evidence>
<comment type="similarity">
    <text evidence="7">Belongs to the binding-protein-dependent transport system permease family.</text>
</comment>
<evidence type="ECO:0000313" key="10">
    <source>
        <dbReference type="Proteomes" id="UP000321717"/>
    </source>
</evidence>
<feature type="transmembrane region" description="Helical" evidence="7">
    <location>
        <begin position="74"/>
        <end position="94"/>
    </location>
</feature>
<name>A0A512HM02_9HYPH</name>
<evidence type="ECO:0000259" key="8">
    <source>
        <dbReference type="PROSITE" id="PS50928"/>
    </source>
</evidence>
<dbReference type="PANTHER" id="PTHR30151">
    <property type="entry name" value="ALKANE SULFONATE ABC TRANSPORTER-RELATED, MEMBRANE SUBUNIT"/>
    <property type="match status" value="1"/>
</dbReference>
<feature type="transmembrane region" description="Helical" evidence="7">
    <location>
        <begin position="226"/>
        <end position="248"/>
    </location>
</feature>
<keyword evidence="2 7" id="KW-0813">Transport</keyword>
<comment type="caution">
    <text evidence="9">The sequence shown here is derived from an EMBL/GenBank/DDBJ whole genome shotgun (WGS) entry which is preliminary data.</text>
</comment>
<dbReference type="CDD" id="cd06261">
    <property type="entry name" value="TM_PBP2"/>
    <property type="match status" value="1"/>
</dbReference>
<feature type="transmembrane region" description="Helical" evidence="7">
    <location>
        <begin position="132"/>
        <end position="153"/>
    </location>
</feature>
<protein>
    <submittedName>
        <fullName evidence="9">ABC transporter permease</fullName>
    </submittedName>
</protein>
<dbReference type="SUPFAM" id="SSF161098">
    <property type="entry name" value="MetI-like"/>
    <property type="match status" value="1"/>
</dbReference>
<keyword evidence="5 7" id="KW-1133">Transmembrane helix</keyword>
<dbReference type="PANTHER" id="PTHR30151:SF38">
    <property type="entry name" value="ALIPHATIC SULFONATES TRANSPORT PERMEASE PROTEIN SSUC-RELATED"/>
    <property type="match status" value="1"/>
</dbReference>
<comment type="subcellular location">
    <subcellularLocation>
        <location evidence="1 7">Cell membrane</location>
        <topology evidence="1 7">Multi-pass membrane protein</topology>
    </subcellularLocation>
</comment>
<accession>A0A512HM02</accession>
<dbReference type="GO" id="GO:0055085">
    <property type="term" value="P:transmembrane transport"/>
    <property type="evidence" value="ECO:0007669"/>
    <property type="project" value="InterPro"/>
</dbReference>
<evidence type="ECO:0000256" key="7">
    <source>
        <dbReference type="RuleBase" id="RU363032"/>
    </source>
</evidence>
<gene>
    <name evidence="9" type="ORF">RNA01_34200</name>
</gene>
<dbReference type="Pfam" id="PF00528">
    <property type="entry name" value="BPD_transp_1"/>
    <property type="match status" value="1"/>
</dbReference>
<dbReference type="Proteomes" id="UP000321717">
    <property type="component" value="Unassembled WGS sequence"/>
</dbReference>
<keyword evidence="10" id="KW-1185">Reference proteome</keyword>
<evidence type="ECO:0000256" key="6">
    <source>
        <dbReference type="ARBA" id="ARBA00023136"/>
    </source>
</evidence>
<evidence type="ECO:0000256" key="1">
    <source>
        <dbReference type="ARBA" id="ARBA00004651"/>
    </source>
</evidence>